<evidence type="ECO:0000313" key="3">
    <source>
        <dbReference type="Proteomes" id="UP001156601"/>
    </source>
</evidence>
<evidence type="ECO:0000313" key="2">
    <source>
        <dbReference type="EMBL" id="GLR69581.1"/>
    </source>
</evidence>
<name>A0AA37SXN0_9ALTE</name>
<dbReference type="Gene3D" id="3.40.630.30">
    <property type="match status" value="1"/>
</dbReference>
<dbReference type="AlphaFoldDB" id="A0AA37SXN0"/>
<feature type="domain" description="N-acetyltransferase" evidence="1">
    <location>
        <begin position="4"/>
        <end position="154"/>
    </location>
</feature>
<dbReference type="InterPro" id="IPR000182">
    <property type="entry name" value="GNAT_dom"/>
</dbReference>
<dbReference type="Proteomes" id="UP001156601">
    <property type="component" value="Unassembled WGS sequence"/>
</dbReference>
<sequence>MNMYLTEPSDENCIELMSWFSSEEELSSWSGPNFRYPFTLSTFKSDLKLDTLNSFSLISKEGDFLAFGQYYLRLGKCHLGRLVVNPNWRGQGIVSTLANQISDMGKENLKVDSCSLFVLGHNERAIKSYKKMGFSIAEYPEKIPLKNCLYMVKM</sequence>
<dbReference type="RefSeq" id="WP_348521134.1">
    <property type="nucleotide sequence ID" value="NZ_BSOT01000005.1"/>
</dbReference>
<dbReference type="EMBL" id="BSOT01000005">
    <property type="protein sequence ID" value="GLR69581.1"/>
    <property type="molecule type" value="Genomic_DNA"/>
</dbReference>
<dbReference type="PROSITE" id="PS51186">
    <property type="entry name" value="GNAT"/>
    <property type="match status" value="1"/>
</dbReference>
<gene>
    <name evidence="2" type="ORF">GCM10007852_04890</name>
</gene>
<protein>
    <recommendedName>
        <fullName evidence="1">N-acetyltransferase domain-containing protein</fullName>
    </recommendedName>
</protein>
<dbReference type="Pfam" id="PF00583">
    <property type="entry name" value="Acetyltransf_1"/>
    <property type="match status" value="1"/>
</dbReference>
<accession>A0AA37SXN0</accession>
<dbReference type="InterPro" id="IPR016181">
    <property type="entry name" value="Acyl_CoA_acyltransferase"/>
</dbReference>
<reference evidence="2" key="2">
    <citation type="submission" date="2023-01" db="EMBL/GenBank/DDBJ databases">
        <title>Draft genome sequence of Agaribacter marinus strain NBRC 110023.</title>
        <authorList>
            <person name="Sun Q."/>
            <person name="Mori K."/>
        </authorList>
    </citation>
    <scope>NUCLEOTIDE SEQUENCE</scope>
    <source>
        <strain evidence="2">NBRC 110023</strain>
    </source>
</reference>
<dbReference type="GO" id="GO:0016747">
    <property type="term" value="F:acyltransferase activity, transferring groups other than amino-acyl groups"/>
    <property type="evidence" value="ECO:0007669"/>
    <property type="project" value="InterPro"/>
</dbReference>
<evidence type="ECO:0000259" key="1">
    <source>
        <dbReference type="PROSITE" id="PS51186"/>
    </source>
</evidence>
<comment type="caution">
    <text evidence="2">The sequence shown here is derived from an EMBL/GenBank/DDBJ whole genome shotgun (WGS) entry which is preliminary data.</text>
</comment>
<dbReference type="SUPFAM" id="SSF55729">
    <property type="entry name" value="Acyl-CoA N-acyltransferases (Nat)"/>
    <property type="match status" value="1"/>
</dbReference>
<proteinExistence type="predicted"/>
<reference evidence="2" key="1">
    <citation type="journal article" date="2014" name="Int. J. Syst. Evol. Microbiol.">
        <title>Complete genome sequence of Corynebacterium casei LMG S-19264T (=DSM 44701T), isolated from a smear-ripened cheese.</title>
        <authorList>
            <consortium name="US DOE Joint Genome Institute (JGI-PGF)"/>
            <person name="Walter F."/>
            <person name="Albersmeier A."/>
            <person name="Kalinowski J."/>
            <person name="Ruckert C."/>
        </authorList>
    </citation>
    <scope>NUCLEOTIDE SEQUENCE</scope>
    <source>
        <strain evidence="2">NBRC 110023</strain>
    </source>
</reference>
<dbReference type="CDD" id="cd04301">
    <property type="entry name" value="NAT_SF"/>
    <property type="match status" value="1"/>
</dbReference>
<organism evidence="2 3">
    <name type="scientific">Agaribacter marinus</name>
    <dbReference type="NCBI Taxonomy" id="1431249"/>
    <lineage>
        <taxon>Bacteria</taxon>
        <taxon>Pseudomonadati</taxon>
        <taxon>Pseudomonadota</taxon>
        <taxon>Gammaproteobacteria</taxon>
        <taxon>Alteromonadales</taxon>
        <taxon>Alteromonadaceae</taxon>
        <taxon>Agaribacter</taxon>
    </lineage>
</organism>
<keyword evidence="3" id="KW-1185">Reference proteome</keyword>